<evidence type="ECO:0000259" key="4">
    <source>
        <dbReference type="PROSITE" id="PS51473"/>
    </source>
</evidence>
<dbReference type="Gene3D" id="3.30.430.20">
    <property type="entry name" value="Gnk2 domain, C-X8-C-X2-C motif"/>
    <property type="match status" value="1"/>
</dbReference>
<accession>A0AAV2DT36</accession>
<proteinExistence type="predicted"/>
<dbReference type="AlphaFoldDB" id="A0AAV2DT36"/>
<evidence type="ECO:0000313" key="6">
    <source>
        <dbReference type="Proteomes" id="UP001497516"/>
    </source>
</evidence>
<protein>
    <recommendedName>
        <fullName evidence="4">Gnk2-homologous domain-containing protein</fullName>
    </recommendedName>
</protein>
<keyword evidence="6" id="KW-1185">Reference proteome</keyword>
<feature type="chain" id="PRO_5043573041" description="Gnk2-homologous domain-containing protein" evidence="3">
    <location>
        <begin position="19"/>
        <end position="129"/>
    </location>
</feature>
<keyword evidence="2" id="KW-0677">Repeat</keyword>
<sequence>MMMRGAAVMVIMVSLSNAMFFFLASGYEFYALCNKAKFPDTDPLESAAEAALANLVNGEVTGLHRCADGTSDIYTMHGEASCGSSDGCDDCLDAAKSYLLSICSGHLGGQAHDNSGYCSIRFENYIFCT</sequence>
<name>A0AAV2DT36_9ROSI</name>
<feature type="domain" description="Gnk2-homologous" evidence="4">
    <location>
        <begin position="26"/>
        <end position="127"/>
    </location>
</feature>
<evidence type="ECO:0000256" key="2">
    <source>
        <dbReference type="ARBA" id="ARBA00022737"/>
    </source>
</evidence>
<evidence type="ECO:0000256" key="3">
    <source>
        <dbReference type="SAM" id="SignalP"/>
    </source>
</evidence>
<keyword evidence="1 3" id="KW-0732">Signal</keyword>
<gene>
    <name evidence="5" type="ORF">LTRI10_LOCUS18558</name>
</gene>
<dbReference type="PROSITE" id="PS51473">
    <property type="entry name" value="GNK2"/>
    <property type="match status" value="1"/>
</dbReference>
<dbReference type="EMBL" id="OZ034816">
    <property type="protein sequence ID" value="CAL1376856.1"/>
    <property type="molecule type" value="Genomic_DNA"/>
</dbReference>
<dbReference type="InterPro" id="IPR038408">
    <property type="entry name" value="GNK2_sf"/>
</dbReference>
<dbReference type="Proteomes" id="UP001497516">
    <property type="component" value="Chromosome 3"/>
</dbReference>
<dbReference type="InterPro" id="IPR002902">
    <property type="entry name" value="GNK2"/>
</dbReference>
<organism evidence="5 6">
    <name type="scientific">Linum trigynum</name>
    <dbReference type="NCBI Taxonomy" id="586398"/>
    <lineage>
        <taxon>Eukaryota</taxon>
        <taxon>Viridiplantae</taxon>
        <taxon>Streptophyta</taxon>
        <taxon>Embryophyta</taxon>
        <taxon>Tracheophyta</taxon>
        <taxon>Spermatophyta</taxon>
        <taxon>Magnoliopsida</taxon>
        <taxon>eudicotyledons</taxon>
        <taxon>Gunneridae</taxon>
        <taxon>Pentapetalae</taxon>
        <taxon>rosids</taxon>
        <taxon>fabids</taxon>
        <taxon>Malpighiales</taxon>
        <taxon>Linaceae</taxon>
        <taxon>Linum</taxon>
    </lineage>
</organism>
<reference evidence="5 6" key="1">
    <citation type="submission" date="2024-04" db="EMBL/GenBank/DDBJ databases">
        <authorList>
            <person name="Fracassetti M."/>
        </authorList>
    </citation>
    <scope>NUCLEOTIDE SEQUENCE [LARGE SCALE GENOMIC DNA]</scope>
</reference>
<feature type="signal peptide" evidence="3">
    <location>
        <begin position="1"/>
        <end position="18"/>
    </location>
</feature>
<evidence type="ECO:0000256" key="1">
    <source>
        <dbReference type="ARBA" id="ARBA00022729"/>
    </source>
</evidence>
<evidence type="ECO:0000313" key="5">
    <source>
        <dbReference type="EMBL" id="CAL1376856.1"/>
    </source>
</evidence>